<organism evidence="1 2">
    <name type="scientific">Streptomyces cylindrosporus</name>
    <dbReference type="NCBI Taxonomy" id="2927583"/>
    <lineage>
        <taxon>Bacteria</taxon>
        <taxon>Bacillati</taxon>
        <taxon>Actinomycetota</taxon>
        <taxon>Actinomycetes</taxon>
        <taxon>Kitasatosporales</taxon>
        <taxon>Streptomycetaceae</taxon>
        <taxon>Streptomyces</taxon>
    </lineage>
</organism>
<protein>
    <submittedName>
        <fullName evidence="1">Uncharacterized protein</fullName>
    </submittedName>
</protein>
<evidence type="ECO:0000313" key="1">
    <source>
        <dbReference type="EMBL" id="MCI3279122.1"/>
    </source>
</evidence>
<name>A0ABS9YPH9_9ACTN</name>
<keyword evidence="2" id="KW-1185">Reference proteome</keyword>
<accession>A0ABS9YPH9</accession>
<dbReference type="Proteomes" id="UP001165269">
    <property type="component" value="Unassembled WGS sequence"/>
</dbReference>
<evidence type="ECO:0000313" key="2">
    <source>
        <dbReference type="Proteomes" id="UP001165269"/>
    </source>
</evidence>
<dbReference type="EMBL" id="JALDAY010000024">
    <property type="protein sequence ID" value="MCI3279122.1"/>
    <property type="molecule type" value="Genomic_DNA"/>
</dbReference>
<proteinExistence type="predicted"/>
<comment type="caution">
    <text evidence="1">The sequence shown here is derived from an EMBL/GenBank/DDBJ whole genome shotgun (WGS) entry which is preliminary data.</text>
</comment>
<reference evidence="1" key="1">
    <citation type="submission" date="2022-03" db="EMBL/GenBank/DDBJ databases">
        <title>Streptomyces 7R015 and 7R016 isolated from Barleria lupulina in Thailand.</title>
        <authorList>
            <person name="Kanchanasin P."/>
            <person name="Phongsopitanun W."/>
            <person name="Tanasupawat S."/>
        </authorList>
    </citation>
    <scope>NUCLEOTIDE SEQUENCE</scope>
    <source>
        <strain evidence="1">7R015</strain>
    </source>
</reference>
<sequence length="124" mass="13721">MRDGTCASTTSSSVLVDNVHQVPARTANFHYARMRCAEATAARLSVSRGELADAAAVRDSYYLLAAAHRSAARRCEKRAQRQLAWSDFKARPFVQIGIMAGDRARSARRKASRLVRTIRRAVSL</sequence>
<dbReference type="RefSeq" id="WP_242778757.1">
    <property type="nucleotide sequence ID" value="NZ_JALDAY010000024.1"/>
</dbReference>
<gene>
    <name evidence="1" type="ORF">MQP27_49470</name>
</gene>